<dbReference type="PANTHER" id="PTHR22050:SF0">
    <property type="entry name" value="TRANSMEMBRANE PROTEIN 131 HOMOLOG"/>
    <property type="match status" value="1"/>
</dbReference>
<dbReference type="Proteomes" id="UP000095283">
    <property type="component" value="Unplaced"/>
</dbReference>
<dbReference type="InterPro" id="IPR039877">
    <property type="entry name" value="TMEM131-like"/>
</dbReference>
<keyword evidence="3" id="KW-1185">Reference proteome</keyword>
<dbReference type="Pfam" id="PF24495">
    <property type="entry name" value="Ig_TMEM131_2"/>
    <property type="match status" value="1"/>
</dbReference>
<dbReference type="AlphaFoldDB" id="A0A1I7XHP5"/>
<name>A0A1I7XHP5_HETBA</name>
<evidence type="ECO:0000256" key="1">
    <source>
        <dbReference type="SAM" id="SignalP"/>
    </source>
</evidence>
<evidence type="ECO:0000259" key="2">
    <source>
        <dbReference type="Pfam" id="PF24495"/>
    </source>
</evidence>
<evidence type="ECO:0000313" key="4">
    <source>
        <dbReference type="WBParaSite" id="Hba_16837"/>
    </source>
</evidence>
<dbReference type="PANTHER" id="PTHR22050">
    <property type="entry name" value="RW1 PROTEIN HOMOLOG"/>
    <property type="match status" value="1"/>
</dbReference>
<feature type="chain" id="PRO_5009311170" evidence="1">
    <location>
        <begin position="22"/>
        <end position="377"/>
    </location>
</feature>
<sequence length="377" mass="43039">MLKTLSEPCLLLLLFLSTIAALEHQWVSWDNEPLLDELPVLHTAFVQTGEELHYFSESTRFEAEMFVGHRVHQDTNMKTRYNREKIEIFKFINGLTFFYISLYISVVKIENITFEKSLERIYYQSSSTHHLLNLAISYAVGVPSQRRIFVRSRLNKPIVLDSIMGGTEISSLGTTFFDVVFLPREEGKVSAALHIHTSVGIFVYEISGLSTSNPYRIVPFVGTILPFNGTVYKDITIHNPHSSTFRINEILSSGGNAHVEMSHDIDEKMASEPLQYWDIRPFQTRTVGRILIIGHTLENITNFIRVGGLLLDDEGKGIIPHSLVLPIPLEITKRRGVFTTSDILDFGLLRQGERSQPQMFSVYQFQLNGKLEFEIEL</sequence>
<proteinExistence type="predicted"/>
<keyword evidence="1" id="KW-0732">Signal</keyword>
<accession>A0A1I7XHP5</accession>
<dbReference type="WBParaSite" id="Hba_16837">
    <property type="protein sequence ID" value="Hba_16837"/>
    <property type="gene ID" value="Hba_16837"/>
</dbReference>
<protein>
    <submittedName>
        <fullName evidence="4">TMEM131</fullName>
    </submittedName>
</protein>
<feature type="signal peptide" evidence="1">
    <location>
        <begin position="1"/>
        <end position="21"/>
    </location>
</feature>
<feature type="domain" description="TMEM131 second Ig-like" evidence="2">
    <location>
        <begin position="214"/>
        <end position="306"/>
    </location>
</feature>
<evidence type="ECO:0000313" key="3">
    <source>
        <dbReference type="Proteomes" id="UP000095283"/>
    </source>
</evidence>
<dbReference type="GO" id="GO:0016020">
    <property type="term" value="C:membrane"/>
    <property type="evidence" value="ECO:0007669"/>
    <property type="project" value="TreeGrafter"/>
</dbReference>
<reference evidence="4" key="1">
    <citation type="submission" date="2016-11" db="UniProtKB">
        <authorList>
            <consortium name="WormBaseParasite"/>
        </authorList>
    </citation>
    <scope>IDENTIFICATION</scope>
</reference>
<dbReference type="InterPro" id="IPR056311">
    <property type="entry name" value="TMEM131_Ig_2"/>
</dbReference>
<organism evidence="3 4">
    <name type="scientific">Heterorhabditis bacteriophora</name>
    <name type="common">Entomopathogenic nematode worm</name>
    <dbReference type="NCBI Taxonomy" id="37862"/>
    <lineage>
        <taxon>Eukaryota</taxon>
        <taxon>Metazoa</taxon>
        <taxon>Ecdysozoa</taxon>
        <taxon>Nematoda</taxon>
        <taxon>Chromadorea</taxon>
        <taxon>Rhabditida</taxon>
        <taxon>Rhabditina</taxon>
        <taxon>Rhabditomorpha</taxon>
        <taxon>Strongyloidea</taxon>
        <taxon>Heterorhabditidae</taxon>
        <taxon>Heterorhabditis</taxon>
    </lineage>
</organism>